<dbReference type="REBASE" id="14523">
    <property type="entry name" value="M.VeiORF3758P"/>
</dbReference>
<evidence type="ECO:0000313" key="4">
    <source>
        <dbReference type="EMBL" id="ABM59470.1"/>
    </source>
</evidence>
<dbReference type="HOGENOM" id="CLU_063430_1_1_4"/>
<accession>A1WPB3</accession>
<dbReference type="RefSeq" id="WP_011811459.1">
    <property type="nucleotide sequence ID" value="NC_008786.1"/>
</dbReference>
<dbReference type="EMBL" id="CP000542">
    <property type="protein sequence ID" value="ABM59470.1"/>
    <property type="molecule type" value="Genomic_DNA"/>
</dbReference>
<evidence type="ECO:0000313" key="5">
    <source>
        <dbReference type="Proteomes" id="UP000000374"/>
    </source>
</evidence>
<dbReference type="GeneID" id="76462131"/>
<evidence type="ECO:0000256" key="2">
    <source>
        <dbReference type="ARBA" id="ARBA00022679"/>
    </source>
</evidence>
<dbReference type="eggNOG" id="COG0338">
    <property type="taxonomic scope" value="Bacteria"/>
</dbReference>
<dbReference type="SUPFAM" id="SSF53335">
    <property type="entry name" value="S-adenosyl-L-methionine-dependent methyltransferases"/>
    <property type="match status" value="1"/>
</dbReference>
<dbReference type="PRINTS" id="PR00505">
    <property type="entry name" value="D12N6MTFRASE"/>
</dbReference>
<dbReference type="InterPro" id="IPR012263">
    <property type="entry name" value="M_m6A_EcoRV"/>
</dbReference>
<dbReference type="Pfam" id="PF02086">
    <property type="entry name" value="MethyltransfD12"/>
    <property type="match status" value="1"/>
</dbReference>
<dbReference type="Proteomes" id="UP000000374">
    <property type="component" value="Chromosome"/>
</dbReference>
<protein>
    <submittedName>
        <fullName evidence="4">D12 class N6 adenine-specific DNA methyltransferase</fullName>
    </submittedName>
</protein>
<keyword evidence="3" id="KW-0949">S-adenosyl-L-methionine</keyword>
<dbReference type="PANTHER" id="PTHR30481:SF4">
    <property type="entry name" value="SITE-SPECIFIC DNA-METHYLTRANSFERASE (ADENINE-SPECIFIC)"/>
    <property type="match status" value="1"/>
</dbReference>
<evidence type="ECO:0000256" key="3">
    <source>
        <dbReference type="ARBA" id="ARBA00022691"/>
    </source>
</evidence>
<dbReference type="GO" id="GO:0009307">
    <property type="term" value="P:DNA restriction-modification system"/>
    <property type="evidence" value="ECO:0007669"/>
    <property type="project" value="InterPro"/>
</dbReference>
<keyword evidence="1 4" id="KW-0489">Methyltransferase</keyword>
<evidence type="ECO:0000256" key="1">
    <source>
        <dbReference type="ARBA" id="ARBA00022603"/>
    </source>
</evidence>
<keyword evidence="2 4" id="KW-0808">Transferase</keyword>
<dbReference type="STRING" id="391735.Veis_3758"/>
<dbReference type="GO" id="GO:0043565">
    <property type="term" value="F:sequence-specific DNA binding"/>
    <property type="evidence" value="ECO:0007669"/>
    <property type="project" value="TreeGrafter"/>
</dbReference>
<dbReference type="OrthoDB" id="9805629at2"/>
<dbReference type="GO" id="GO:1904047">
    <property type="term" value="F:S-adenosyl-L-methionine binding"/>
    <property type="evidence" value="ECO:0007669"/>
    <property type="project" value="TreeGrafter"/>
</dbReference>
<gene>
    <name evidence="4" type="ordered locus">Veis_3758</name>
</gene>
<dbReference type="GO" id="GO:0032259">
    <property type="term" value="P:methylation"/>
    <property type="evidence" value="ECO:0007669"/>
    <property type="project" value="UniProtKB-KW"/>
</dbReference>
<dbReference type="Gene3D" id="3.40.50.150">
    <property type="entry name" value="Vaccinia Virus protein VP39"/>
    <property type="match status" value="2"/>
</dbReference>
<sequence>MTAPARPVLRYHGGKWRLAPWIIGHFPAHRVYVEPFGGAGSVLLRKPRAYAEVYNDLDGELVNLFHVARDRGPALSQALRLTPFARREFIDSYQPSSDCLEQARRTVVRSFMGFGSNSHNKRSGFRNNSNRCGTTPAHDWANYPQALEQVIDRLRGVVIESKDAVSLIGQMDGDGTLFYVDPPYVLSTRDKGHDYRHEMTDADHESLAQTLHRVKGFVVLSGYPNRLYARLFPDWQCIERHVFADGARQRVECLWLNPPCSAALIGQQAQQRLIA</sequence>
<dbReference type="PANTHER" id="PTHR30481">
    <property type="entry name" value="DNA ADENINE METHYLASE"/>
    <property type="match status" value="1"/>
</dbReference>
<dbReference type="GO" id="GO:0006298">
    <property type="term" value="P:mismatch repair"/>
    <property type="evidence" value="ECO:0007669"/>
    <property type="project" value="TreeGrafter"/>
</dbReference>
<keyword evidence="5" id="KW-1185">Reference proteome</keyword>
<dbReference type="InterPro" id="IPR012327">
    <property type="entry name" value="MeTrfase_D12"/>
</dbReference>
<dbReference type="KEGG" id="vei:Veis_3758"/>
<dbReference type="AlphaFoldDB" id="A1WPB3"/>
<dbReference type="InterPro" id="IPR029063">
    <property type="entry name" value="SAM-dependent_MTases_sf"/>
</dbReference>
<name>A1WPB3_VEREI</name>
<dbReference type="PIRSF" id="PIRSF000398">
    <property type="entry name" value="M_m6A_EcoRV"/>
    <property type="match status" value="1"/>
</dbReference>
<dbReference type="GO" id="GO:0009007">
    <property type="term" value="F:site-specific DNA-methyltransferase (adenine-specific) activity"/>
    <property type="evidence" value="ECO:0007669"/>
    <property type="project" value="UniProtKB-EC"/>
</dbReference>
<proteinExistence type="predicted"/>
<organism evidence="4 5">
    <name type="scientific">Verminephrobacter eiseniae (strain EF01-2)</name>
    <dbReference type="NCBI Taxonomy" id="391735"/>
    <lineage>
        <taxon>Bacteria</taxon>
        <taxon>Pseudomonadati</taxon>
        <taxon>Pseudomonadota</taxon>
        <taxon>Betaproteobacteria</taxon>
        <taxon>Burkholderiales</taxon>
        <taxon>Comamonadaceae</taxon>
        <taxon>Verminephrobacter</taxon>
    </lineage>
</organism>
<reference evidence="5" key="1">
    <citation type="submission" date="2006-12" db="EMBL/GenBank/DDBJ databases">
        <title>Complete sequence of chromosome 1 of Verminephrobacter eiseniae EF01-2.</title>
        <authorList>
            <person name="Copeland A."/>
            <person name="Lucas S."/>
            <person name="Lapidus A."/>
            <person name="Barry K."/>
            <person name="Detter J.C."/>
            <person name="Glavina del Rio T."/>
            <person name="Dalin E."/>
            <person name="Tice H."/>
            <person name="Pitluck S."/>
            <person name="Chertkov O."/>
            <person name="Brettin T."/>
            <person name="Bruce D."/>
            <person name="Han C."/>
            <person name="Tapia R."/>
            <person name="Gilna P."/>
            <person name="Schmutz J."/>
            <person name="Larimer F."/>
            <person name="Land M."/>
            <person name="Hauser L."/>
            <person name="Kyrpides N."/>
            <person name="Kim E."/>
            <person name="Stahl D."/>
            <person name="Richardson P."/>
        </authorList>
    </citation>
    <scope>NUCLEOTIDE SEQUENCE [LARGE SCALE GENOMIC DNA]</scope>
    <source>
        <strain evidence="5">EF01-2</strain>
    </source>
</reference>